<keyword evidence="3" id="KW-1185">Reference proteome</keyword>
<organism evidence="2 3">
    <name type="scientific">Cnephaeus nilssonii</name>
    <name type="common">Northern bat</name>
    <name type="synonym">Eptesicus nilssonii</name>
    <dbReference type="NCBI Taxonomy" id="3371016"/>
    <lineage>
        <taxon>Eukaryota</taxon>
        <taxon>Metazoa</taxon>
        <taxon>Chordata</taxon>
        <taxon>Craniata</taxon>
        <taxon>Vertebrata</taxon>
        <taxon>Euteleostomi</taxon>
        <taxon>Mammalia</taxon>
        <taxon>Eutheria</taxon>
        <taxon>Laurasiatheria</taxon>
        <taxon>Chiroptera</taxon>
        <taxon>Yangochiroptera</taxon>
        <taxon>Vespertilionidae</taxon>
        <taxon>Cnephaeus</taxon>
    </lineage>
</organism>
<dbReference type="AlphaFoldDB" id="A0AA40I814"/>
<feature type="region of interest" description="Disordered" evidence="1">
    <location>
        <begin position="80"/>
        <end position="125"/>
    </location>
</feature>
<proteinExistence type="predicted"/>
<sequence length="634" mass="70522">MKTTASANDNTNVLCFMGKYLEEQKDNTNYLQCQLVYHKELEKQAQEEEDPLKKPAEVLGLLQLFRVFFYSRRTSRKKQCKSGCQVAPDNQREQQRDGSGSRASKGIPPPARRADCVLASPTRDRRQMQGSRLAVLLWRHEPLPIRTDWARACGKHRGAGMSGSSRQEQQAVLDCWFWSNPHRPHRGTPPSFLWKPQQNTPGKEGPPGRPEPLAATLLRDSNVLVVPKTALGWSQVVASRLGLGEMGWTHPGANLRGLIPGPVAPGPVLLLLKGVCGRWRELSVCAMAVLRHRRGLWGSEPMSHRRPSKAGELGACPLRHQAFQKPPPRRRLLKGLVHQRTGTQLPRDRKRGAVCPRSVLGFAGQLIWPEWQLPNTNLCICYHTLPSLGVSVHTYSTPVVGKPRLTSHMRLFGPLSVLTPLLQNRLAQAENRLLRMGHEVSIALPQGPALREDPWGQRKAPVAELGVADCMAARTGFPPAPVFPLATRQLECLLPADRPLRVPPPEALEELRVADPEGAPIGGWPEETALEELGVADRAGGQRKRRSDQRVARENWCWRKTGASSQAPSVPHCHRWSPTMFHAAPWWSAHVIGELGACPLVHQAFQKPSLGASGRPMLVSLVHQAFRSLRWRGF</sequence>
<evidence type="ECO:0000256" key="1">
    <source>
        <dbReference type="SAM" id="MobiDB-lite"/>
    </source>
</evidence>
<accession>A0AA40I814</accession>
<gene>
    <name evidence="2" type="ORF">QTO34_014790</name>
</gene>
<dbReference type="Proteomes" id="UP001177744">
    <property type="component" value="Unassembled WGS sequence"/>
</dbReference>
<dbReference type="EMBL" id="JAULJE010000004">
    <property type="protein sequence ID" value="KAK1344225.1"/>
    <property type="molecule type" value="Genomic_DNA"/>
</dbReference>
<protein>
    <submittedName>
        <fullName evidence="2">Uncharacterized protein</fullName>
    </submittedName>
</protein>
<evidence type="ECO:0000313" key="2">
    <source>
        <dbReference type="EMBL" id="KAK1344225.1"/>
    </source>
</evidence>
<evidence type="ECO:0000313" key="3">
    <source>
        <dbReference type="Proteomes" id="UP001177744"/>
    </source>
</evidence>
<reference evidence="2" key="1">
    <citation type="submission" date="2023-06" db="EMBL/GenBank/DDBJ databases">
        <title>Reference genome for the Northern bat (Eptesicus nilssonii), a most northern bat species.</title>
        <authorList>
            <person name="Laine V.N."/>
            <person name="Pulliainen A.T."/>
            <person name="Lilley T.M."/>
        </authorList>
    </citation>
    <scope>NUCLEOTIDE SEQUENCE</scope>
    <source>
        <strain evidence="2">BLF_Eptnil</strain>
        <tissue evidence="2">Kidney</tissue>
    </source>
</reference>
<comment type="caution">
    <text evidence="2">The sequence shown here is derived from an EMBL/GenBank/DDBJ whole genome shotgun (WGS) entry which is preliminary data.</text>
</comment>
<name>A0AA40I814_CNENI</name>
<feature type="region of interest" description="Disordered" evidence="1">
    <location>
        <begin position="187"/>
        <end position="211"/>
    </location>
</feature>